<reference evidence="1" key="1">
    <citation type="submission" date="2019-09" db="EMBL/GenBank/DDBJ databases">
        <title>Characterisation of the sponge microbiome using genome-centric metagenomics.</title>
        <authorList>
            <person name="Engelberts J.P."/>
            <person name="Robbins S.J."/>
            <person name="De Goeij J.M."/>
            <person name="Aranda M."/>
            <person name="Bell S.C."/>
            <person name="Webster N.S."/>
        </authorList>
    </citation>
    <scope>NUCLEOTIDE SEQUENCE</scope>
    <source>
        <strain evidence="1">SB0662_bin_9</strain>
    </source>
</reference>
<accession>A0A6B1DWV3</accession>
<sequence>MSQGNTEQQPPEELQTRPSVDMEIVGDNIGQIARFTVEKFEFANSTTLVPEERDDAIRQIEDALWAIVEQLRKRRQEIRSSMFRVASETLEETLKSKD</sequence>
<evidence type="ECO:0000313" key="1">
    <source>
        <dbReference type="EMBL" id="MYD91122.1"/>
    </source>
</evidence>
<name>A0A6B1DWV3_9CHLR</name>
<dbReference type="AlphaFoldDB" id="A0A6B1DWV3"/>
<proteinExistence type="predicted"/>
<organism evidence="1">
    <name type="scientific">Caldilineaceae bacterium SB0662_bin_9</name>
    <dbReference type="NCBI Taxonomy" id="2605258"/>
    <lineage>
        <taxon>Bacteria</taxon>
        <taxon>Bacillati</taxon>
        <taxon>Chloroflexota</taxon>
        <taxon>Caldilineae</taxon>
        <taxon>Caldilineales</taxon>
        <taxon>Caldilineaceae</taxon>
    </lineage>
</organism>
<protein>
    <submittedName>
        <fullName evidence="1">Uncharacterized protein</fullName>
    </submittedName>
</protein>
<comment type="caution">
    <text evidence="1">The sequence shown here is derived from an EMBL/GenBank/DDBJ whole genome shotgun (WGS) entry which is preliminary data.</text>
</comment>
<dbReference type="EMBL" id="VXPY01000087">
    <property type="protein sequence ID" value="MYD91122.1"/>
    <property type="molecule type" value="Genomic_DNA"/>
</dbReference>
<gene>
    <name evidence="1" type="ORF">F4Y08_12430</name>
</gene>